<dbReference type="Pfam" id="PF05199">
    <property type="entry name" value="GMC_oxred_C"/>
    <property type="match status" value="1"/>
</dbReference>
<comment type="cofactor">
    <cofactor evidence="1">
        <name>FAD</name>
        <dbReference type="ChEBI" id="CHEBI:57692"/>
    </cofactor>
</comment>
<evidence type="ECO:0000256" key="1">
    <source>
        <dbReference type="ARBA" id="ARBA00001974"/>
    </source>
</evidence>
<evidence type="ECO:0000259" key="6">
    <source>
        <dbReference type="PROSITE" id="PS00623"/>
    </source>
</evidence>
<accession>A0ABW4F5R8</accession>
<proteinExistence type="inferred from homology"/>
<evidence type="ECO:0000256" key="3">
    <source>
        <dbReference type="ARBA" id="ARBA00022630"/>
    </source>
</evidence>
<protein>
    <submittedName>
        <fullName evidence="7">GMC family oxidoreductase</fullName>
    </submittedName>
</protein>
<dbReference type="EMBL" id="JBHUCO010000051">
    <property type="protein sequence ID" value="MFD1522906.1"/>
    <property type="molecule type" value="Genomic_DNA"/>
</dbReference>
<dbReference type="Proteomes" id="UP001597114">
    <property type="component" value="Unassembled WGS sequence"/>
</dbReference>
<feature type="domain" description="Glucose-methanol-choline oxidoreductase N-terminal" evidence="6">
    <location>
        <begin position="79"/>
        <end position="102"/>
    </location>
</feature>
<organism evidence="7 8">
    <name type="scientific">Pseudonocardia yunnanensis</name>
    <dbReference type="NCBI Taxonomy" id="58107"/>
    <lineage>
        <taxon>Bacteria</taxon>
        <taxon>Bacillati</taxon>
        <taxon>Actinomycetota</taxon>
        <taxon>Actinomycetes</taxon>
        <taxon>Pseudonocardiales</taxon>
        <taxon>Pseudonocardiaceae</taxon>
        <taxon>Pseudonocardia</taxon>
    </lineage>
</organism>
<dbReference type="Gene3D" id="3.50.50.60">
    <property type="entry name" value="FAD/NAD(P)-binding domain"/>
    <property type="match status" value="1"/>
</dbReference>
<dbReference type="PROSITE" id="PS00623">
    <property type="entry name" value="GMC_OXRED_1"/>
    <property type="match status" value="1"/>
</dbReference>
<evidence type="ECO:0000256" key="2">
    <source>
        <dbReference type="ARBA" id="ARBA00010790"/>
    </source>
</evidence>
<evidence type="ECO:0000313" key="7">
    <source>
        <dbReference type="EMBL" id="MFD1522906.1"/>
    </source>
</evidence>
<keyword evidence="3 5" id="KW-0285">Flavoprotein</keyword>
<dbReference type="Gene3D" id="3.30.560.10">
    <property type="entry name" value="Glucose Oxidase, domain 3"/>
    <property type="match status" value="1"/>
</dbReference>
<dbReference type="InterPro" id="IPR012132">
    <property type="entry name" value="GMC_OxRdtase"/>
</dbReference>
<gene>
    <name evidence="7" type="ORF">ACFSJD_35825</name>
</gene>
<dbReference type="Pfam" id="PF00732">
    <property type="entry name" value="GMC_oxred_N"/>
    <property type="match status" value="1"/>
</dbReference>
<evidence type="ECO:0000256" key="5">
    <source>
        <dbReference type="RuleBase" id="RU003968"/>
    </source>
</evidence>
<keyword evidence="8" id="KW-1185">Reference proteome</keyword>
<dbReference type="RefSeq" id="WP_344719675.1">
    <property type="nucleotide sequence ID" value="NZ_BAAAUS010000005.1"/>
</dbReference>
<reference evidence="8" key="1">
    <citation type="journal article" date="2019" name="Int. J. Syst. Evol. Microbiol.">
        <title>The Global Catalogue of Microorganisms (GCM) 10K type strain sequencing project: providing services to taxonomists for standard genome sequencing and annotation.</title>
        <authorList>
            <consortium name="The Broad Institute Genomics Platform"/>
            <consortium name="The Broad Institute Genome Sequencing Center for Infectious Disease"/>
            <person name="Wu L."/>
            <person name="Ma J."/>
        </authorList>
    </citation>
    <scope>NUCLEOTIDE SEQUENCE [LARGE SCALE GENOMIC DNA]</scope>
    <source>
        <strain evidence="8">CCM 7043</strain>
    </source>
</reference>
<dbReference type="InterPro" id="IPR036188">
    <property type="entry name" value="FAD/NAD-bd_sf"/>
</dbReference>
<comment type="similarity">
    <text evidence="2 5">Belongs to the GMC oxidoreductase family.</text>
</comment>
<dbReference type="PANTHER" id="PTHR11552:SF147">
    <property type="entry name" value="CHOLINE DEHYDROGENASE, MITOCHONDRIAL"/>
    <property type="match status" value="1"/>
</dbReference>
<comment type="caution">
    <text evidence="7">The sequence shown here is derived from an EMBL/GenBank/DDBJ whole genome shotgun (WGS) entry which is preliminary data.</text>
</comment>
<keyword evidence="4 5" id="KW-0274">FAD</keyword>
<dbReference type="InterPro" id="IPR007867">
    <property type="entry name" value="GMC_OxRtase_C"/>
</dbReference>
<sequence>MSTYDYIVVGGGTAGCVISARLSSNPDSRVLLVEAGARHPLPEMATPPAWITLRGGSADWNSVTVEQSGTGTVLQIPRGRAVGGSSSINGMVFARGHRSSYDAWTASGAPGWGFDDLLPFFRRSESAAGRAADVRGVDGPMVVAPAEQPHPLAAAGLEAALEAGHLKATDISGGLEQGFGWTDLNIVGGARQSVADAYLRPVADRPNLDVVTDALVHRIRVDNGTCVGVDYTDDGRQVSAACSGEVVLTAGAIGTAQLLLLSGIGPQAHLQSVGIAVVVDLPGVGENLHDHPLSGVVYSAGRPVPVGVNNHIEVLGLMRSAADVDAPDLQAFFVTPLPGVDDQYMIAFSAMAPRSRGSVRLVSARPDAAPLLDPNYLGDSADLEMMVTGLRLAREIGNQSALVSWRDAEVAPGPDADGSSPRDYLRATTHSYYHPVGTCRIGSDEMSVVDTDLRVRGISRLRVADASVMPSIPSANTLATVVAIAERAASLMQD</sequence>
<dbReference type="PIRSF" id="PIRSF000137">
    <property type="entry name" value="Alcohol_oxidase"/>
    <property type="match status" value="1"/>
</dbReference>
<evidence type="ECO:0000256" key="4">
    <source>
        <dbReference type="ARBA" id="ARBA00022827"/>
    </source>
</evidence>
<dbReference type="SUPFAM" id="SSF54373">
    <property type="entry name" value="FAD-linked reductases, C-terminal domain"/>
    <property type="match status" value="1"/>
</dbReference>
<dbReference type="PANTHER" id="PTHR11552">
    <property type="entry name" value="GLUCOSE-METHANOL-CHOLINE GMC OXIDOREDUCTASE"/>
    <property type="match status" value="1"/>
</dbReference>
<evidence type="ECO:0000313" key="8">
    <source>
        <dbReference type="Proteomes" id="UP001597114"/>
    </source>
</evidence>
<dbReference type="SUPFAM" id="SSF51905">
    <property type="entry name" value="FAD/NAD(P)-binding domain"/>
    <property type="match status" value="1"/>
</dbReference>
<dbReference type="InterPro" id="IPR000172">
    <property type="entry name" value="GMC_OxRdtase_N"/>
</dbReference>
<name>A0ABW4F5R8_9PSEU</name>